<feature type="chain" id="PRO_5015148165" evidence="1">
    <location>
        <begin position="20"/>
        <end position="224"/>
    </location>
</feature>
<organism evidence="2 3">
    <name type="scientific">Planoprotostelium fungivorum</name>
    <dbReference type="NCBI Taxonomy" id="1890364"/>
    <lineage>
        <taxon>Eukaryota</taxon>
        <taxon>Amoebozoa</taxon>
        <taxon>Evosea</taxon>
        <taxon>Variosea</taxon>
        <taxon>Cavosteliida</taxon>
        <taxon>Cavosteliaceae</taxon>
        <taxon>Planoprotostelium</taxon>
    </lineage>
</organism>
<sequence>MAHGLFFFLLALSAVGSLAQSNYGLGLTTNTTYANATAPDVLLIVPNLSVGLINLTVANLDVKLNLDAAVGNLVTITAGVSASIGQVSLIIQDVKAEAELQVRLNNVAAIVSRALDTVDKNPNLLTNLVKSISGLLNSVVNTLGQTVTSIVTESGDLLQKVVSSTGEVLSQNVLGSVLDLPIISNATNAFGQTVRTVKDTSGNLIDVTLNSAGQILNAQVKGGN</sequence>
<evidence type="ECO:0000313" key="2">
    <source>
        <dbReference type="EMBL" id="PRP81423.1"/>
    </source>
</evidence>
<evidence type="ECO:0000313" key="3">
    <source>
        <dbReference type="Proteomes" id="UP000241769"/>
    </source>
</evidence>
<keyword evidence="3" id="KW-1185">Reference proteome</keyword>
<dbReference type="STRING" id="1890364.A0A2P6NBW2"/>
<gene>
    <name evidence="2" type="ORF">PROFUN_10953</name>
</gene>
<name>A0A2P6NBW2_9EUKA</name>
<accession>A0A2P6NBW2</accession>
<keyword evidence="1" id="KW-0732">Signal</keyword>
<feature type="signal peptide" evidence="1">
    <location>
        <begin position="1"/>
        <end position="19"/>
    </location>
</feature>
<dbReference type="EMBL" id="MDYQ01000125">
    <property type="protein sequence ID" value="PRP81423.1"/>
    <property type="molecule type" value="Genomic_DNA"/>
</dbReference>
<proteinExistence type="predicted"/>
<evidence type="ECO:0000256" key="1">
    <source>
        <dbReference type="SAM" id="SignalP"/>
    </source>
</evidence>
<dbReference type="InParanoid" id="A0A2P6NBW2"/>
<protein>
    <submittedName>
        <fullName evidence="2">Uncharacterized protein</fullName>
    </submittedName>
</protein>
<dbReference type="AlphaFoldDB" id="A0A2P6NBW2"/>
<dbReference type="Proteomes" id="UP000241769">
    <property type="component" value="Unassembled WGS sequence"/>
</dbReference>
<reference evidence="2 3" key="1">
    <citation type="journal article" date="2018" name="Genome Biol. Evol.">
        <title>Multiple Roots of Fruiting Body Formation in Amoebozoa.</title>
        <authorList>
            <person name="Hillmann F."/>
            <person name="Forbes G."/>
            <person name="Novohradska S."/>
            <person name="Ferling I."/>
            <person name="Riege K."/>
            <person name="Groth M."/>
            <person name="Westermann M."/>
            <person name="Marz M."/>
            <person name="Spaller T."/>
            <person name="Winckler T."/>
            <person name="Schaap P."/>
            <person name="Glockner G."/>
        </authorList>
    </citation>
    <scope>NUCLEOTIDE SEQUENCE [LARGE SCALE GENOMIC DNA]</scope>
    <source>
        <strain evidence="2 3">Jena</strain>
    </source>
</reference>
<comment type="caution">
    <text evidence="2">The sequence shown here is derived from an EMBL/GenBank/DDBJ whole genome shotgun (WGS) entry which is preliminary data.</text>
</comment>
<dbReference type="OrthoDB" id="2148872at2759"/>